<gene>
    <name evidence="2" type="ORF">GWK47_023478</name>
</gene>
<feature type="region of interest" description="Disordered" evidence="1">
    <location>
        <begin position="1"/>
        <end position="37"/>
    </location>
</feature>
<sequence>MNPCGGPSHPFPGLMGGQKTKNKWPHPRGGVRRPSRPPARVLVPLITSHHHSLGSFTTSRSTHQEPHSCSALEPITRFCHPQEIGASSHCLQYTRATKRATLFHSGLLSTSQRQLGFQHLKFEAVDGLGHPPGLMESSRTAEWFGWDLHHRGTGRRTEKFFIVLQDGSSKIRASFRKANASSFSLLAVSLVAKNSTRSSDVSPVSLCGEIHKGTIVTESFEDSNIPGCKTKTYPPTSAYGNKLSRQVMLCCKTSHPSRGATSLG</sequence>
<dbReference type="Proteomes" id="UP000770661">
    <property type="component" value="Unassembled WGS sequence"/>
</dbReference>
<accession>A0A8J4XM97</accession>
<protein>
    <submittedName>
        <fullName evidence="2">Uncharacterized protein</fullName>
    </submittedName>
</protein>
<keyword evidence="3" id="KW-1185">Reference proteome</keyword>
<evidence type="ECO:0000313" key="3">
    <source>
        <dbReference type="Proteomes" id="UP000770661"/>
    </source>
</evidence>
<dbReference type="EMBL" id="JACEEZ010024504">
    <property type="protein sequence ID" value="KAG0710108.1"/>
    <property type="molecule type" value="Genomic_DNA"/>
</dbReference>
<name>A0A8J4XM97_CHIOP</name>
<evidence type="ECO:0000313" key="2">
    <source>
        <dbReference type="EMBL" id="KAG0710108.1"/>
    </source>
</evidence>
<evidence type="ECO:0000256" key="1">
    <source>
        <dbReference type="SAM" id="MobiDB-lite"/>
    </source>
</evidence>
<proteinExistence type="predicted"/>
<reference evidence="2" key="1">
    <citation type="submission" date="2020-07" db="EMBL/GenBank/DDBJ databases">
        <title>The High-quality genome of the commercially important snow crab, Chionoecetes opilio.</title>
        <authorList>
            <person name="Jeong J.-H."/>
            <person name="Ryu S."/>
        </authorList>
    </citation>
    <scope>NUCLEOTIDE SEQUENCE</scope>
    <source>
        <strain evidence="2">MADBK_172401_WGS</strain>
        <tissue evidence="2">Digestive gland</tissue>
    </source>
</reference>
<organism evidence="2 3">
    <name type="scientific">Chionoecetes opilio</name>
    <name type="common">Atlantic snow crab</name>
    <name type="synonym">Cancer opilio</name>
    <dbReference type="NCBI Taxonomy" id="41210"/>
    <lineage>
        <taxon>Eukaryota</taxon>
        <taxon>Metazoa</taxon>
        <taxon>Ecdysozoa</taxon>
        <taxon>Arthropoda</taxon>
        <taxon>Crustacea</taxon>
        <taxon>Multicrustacea</taxon>
        <taxon>Malacostraca</taxon>
        <taxon>Eumalacostraca</taxon>
        <taxon>Eucarida</taxon>
        <taxon>Decapoda</taxon>
        <taxon>Pleocyemata</taxon>
        <taxon>Brachyura</taxon>
        <taxon>Eubrachyura</taxon>
        <taxon>Majoidea</taxon>
        <taxon>Majidae</taxon>
        <taxon>Chionoecetes</taxon>
    </lineage>
</organism>
<feature type="compositionally biased region" description="Basic residues" evidence="1">
    <location>
        <begin position="20"/>
        <end position="35"/>
    </location>
</feature>
<comment type="caution">
    <text evidence="2">The sequence shown here is derived from an EMBL/GenBank/DDBJ whole genome shotgun (WGS) entry which is preliminary data.</text>
</comment>
<dbReference type="AlphaFoldDB" id="A0A8J4XM97"/>